<organism evidence="1 2">
    <name type="scientific">Leptospira harrisiae</name>
    <dbReference type="NCBI Taxonomy" id="2023189"/>
    <lineage>
        <taxon>Bacteria</taxon>
        <taxon>Pseudomonadati</taxon>
        <taxon>Spirochaetota</taxon>
        <taxon>Spirochaetia</taxon>
        <taxon>Leptospirales</taxon>
        <taxon>Leptospiraceae</taxon>
        <taxon>Leptospira</taxon>
    </lineage>
</organism>
<evidence type="ECO:0000313" key="2">
    <source>
        <dbReference type="Proteomes" id="UP000232145"/>
    </source>
</evidence>
<gene>
    <name evidence="1" type="ORF">CH364_06450</name>
</gene>
<proteinExistence type="predicted"/>
<dbReference type="AlphaFoldDB" id="A0A2N0ANE1"/>
<evidence type="ECO:0000313" key="1">
    <source>
        <dbReference type="EMBL" id="PJZ85828.1"/>
    </source>
</evidence>
<dbReference type="EMBL" id="NPDX01000001">
    <property type="protein sequence ID" value="PJZ85828.1"/>
    <property type="molecule type" value="Genomic_DNA"/>
</dbReference>
<sequence length="73" mass="8696">MNKLTVVYFACFLLFFAYCSKQKKEDQSQERRSESFLNCYLVKMQEFTGKTDTVIFQECLICYAKICNFPHLL</sequence>
<name>A0A2N0ANE1_9LEPT</name>
<dbReference type="Proteomes" id="UP000232145">
    <property type="component" value="Unassembled WGS sequence"/>
</dbReference>
<accession>A0A2N0ANE1</accession>
<keyword evidence="2" id="KW-1185">Reference proteome</keyword>
<comment type="caution">
    <text evidence="1">The sequence shown here is derived from an EMBL/GenBank/DDBJ whole genome shotgun (WGS) entry which is preliminary data.</text>
</comment>
<protein>
    <submittedName>
        <fullName evidence="1">Uncharacterized protein</fullName>
    </submittedName>
</protein>
<reference evidence="1 2" key="1">
    <citation type="submission" date="2017-07" db="EMBL/GenBank/DDBJ databases">
        <title>Leptospira spp. isolated from tropical soils.</title>
        <authorList>
            <person name="Thibeaux R."/>
            <person name="Iraola G."/>
            <person name="Ferres I."/>
            <person name="Bierque E."/>
            <person name="Girault D."/>
            <person name="Soupe-Gilbert M.-E."/>
            <person name="Picardeau M."/>
            <person name="Goarant C."/>
        </authorList>
    </citation>
    <scope>NUCLEOTIDE SEQUENCE [LARGE SCALE GENOMIC DNA]</scope>
    <source>
        <strain evidence="1 2">FH2-B-A1</strain>
    </source>
</reference>